<evidence type="ECO:0000313" key="4">
    <source>
        <dbReference type="Proteomes" id="UP001500427"/>
    </source>
</evidence>
<dbReference type="EMBL" id="BAABIW010000018">
    <property type="protein sequence ID" value="GAA5030614.1"/>
    <property type="molecule type" value="Genomic_DNA"/>
</dbReference>
<evidence type="ECO:0000259" key="2">
    <source>
        <dbReference type="Pfam" id="PF07811"/>
    </source>
</evidence>
<dbReference type="Proteomes" id="UP001500427">
    <property type="component" value="Unassembled WGS sequence"/>
</dbReference>
<keyword evidence="1" id="KW-1133">Transmembrane helix</keyword>
<feature type="transmembrane region" description="Helical" evidence="1">
    <location>
        <begin position="12"/>
        <end position="39"/>
    </location>
</feature>
<keyword evidence="4" id="KW-1185">Reference proteome</keyword>
<dbReference type="RefSeq" id="WP_345508122.1">
    <property type="nucleotide sequence ID" value="NZ_BAABIW010000018.1"/>
</dbReference>
<reference evidence="4" key="1">
    <citation type="journal article" date="2019" name="Int. J. Syst. Evol. Microbiol.">
        <title>The Global Catalogue of Microorganisms (GCM) 10K type strain sequencing project: providing services to taxonomists for standard genome sequencing and annotation.</title>
        <authorList>
            <consortium name="The Broad Institute Genomics Platform"/>
            <consortium name="The Broad Institute Genome Sequencing Center for Infectious Disease"/>
            <person name="Wu L."/>
            <person name="Ma J."/>
        </authorList>
    </citation>
    <scope>NUCLEOTIDE SEQUENCE [LARGE SCALE GENOMIC DNA]</scope>
    <source>
        <strain evidence="4">JCM 17687</strain>
    </source>
</reference>
<organism evidence="3 4">
    <name type="scientific">Terrabacter aeriphilus</name>
    <dbReference type="NCBI Taxonomy" id="515662"/>
    <lineage>
        <taxon>Bacteria</taxon>
        <taxon>Bacillati</taxon>
        <taxon>Actinomycetota</taxon>
        <taxon>Actinomycetes</taxon>
        <taxon>Micrococcales</taxon>
        <taxon>Intrasporangiaceae</taxon>
        <taxon>Terrabacter</taxon>
    </lineage>
</organism>
<comment type="caution">
    <text evidence="3">The sequence shown here is derived from an EMBL/GenBank/DDBJ whole genome shotgun (WGS) entry which is preliminary data.</text>
</comment>
<protein>
    <recommendedName>
        <fullName evidence="2">TadE-like domain-containing protein</fullName>
    </recommendedName>
</protein>
<proteinExistence type="predicted"/>
<feature type="domain" description="TadE-like" evidence="2">
    <location>
        <begin position="12"/>
        <end position="54"/>
    </location>
</feature>
<name>A0ABP9JHE5_9MICO</name>
<dbReference type="InterPro" id="IPR012495">
    <property type="entry name" value="TadE-like_dom"/>
</dbReference>
<gene>
    <name evidence="3" type="ORF">GCM10023258_28060</name>
</gene>
<sequence>MRRRTTGSRDRGAVAVEAAIITPLLLVLVLGIVEFGLVFKDKLTMSSSVRAGARIASAEPRQTDFAKDAARAVAKSSTAINMADVKKMWVYKADSAGYPLGGGSSFSSCTSCVTYRWDGTTKAFVQLSNSWSSGSQNACPADPLHDSVGVYLEVEHPAVSNFFFRSLTLREHVVMSLEPLPVTNGGGCK</sequence>
<keyword evidence="1" id="KW-0812">Transmembrane</keyword>
<keyword evidence="1" id="KW-0472">Membrane</keyword>
<accession>A0ABP9JHE5</accession>
<dbReference type="Pfam" id="PF07811">
    <property type="entry name" value="TadE"/>
    <property type="match status" value="1"/>
</dbReference>
<evidence type="ECO:0000256" key="1">
    <source>
        <dbReference type="SAM" id="Phobius"/>
    </source>
</evidence>
<evidence type="ECO:0000313" key="3">
    <source>
        <dbReference type="EMBL" id="GAA5030614.1"/>
    </source>
</evidence>